<gene>
    <name evidence="1" type="ORF">ESB04_07125</name>
</gene>
<dbReference type="EMBL" id="SDHY01000004">
    <property type="protein sequence ID" value="RXK48726.1"/>
    <property type="molecule type" value="Genomic_DNA"/>
</dbReference>
<dbReference type="AlphaFoldDB" id="A0A4V1M5D2"/>
<name>A0A4V1M5D2_9BACT</name>
<evidence type="ECO:0000313" key="2">
    <source>
        <dbReference type="Proteomes" id="UP000289455"/>
    </source>
</evidence>
<proteinExistence type="predicted"/>
<protein>
    <submittedName>
        <fullName evidence="1">Uncharacterized protein</fullName>
    </submittedName>
</protein>
<accession>A0A4V1M5D2</accession>
<dbReference type="RefSeq" id="WP_129027051.1">
    <property type="nucleotide sequence ID" value="NZ_SDHY01000004.1"/>
</dbReference>
<sequence>MKKIHVLVVGKNEAIVELLTRLVNKYPELMAQGTCLLEEIPSLCHSNTIDVLLLSSGLSLDQENQISNTMTQLNPNLKTIEHFGGGSGLLLSELNQALGIPLG</sequence>
<reference evidence="1 2" key="1">
    <citation type="submission" date="2019-01" db="EMBL/GenBank/DDBJ databases">
        <title>Cytophagaceae bacterium strain CAR-16.</title>
        <authorList>
            <person name="Chen W.-M."/>
        </authorList>
    </citation>
    <scope>NUCLEOTIDE SEQUENCE [LARGE SCALE GENOMIC DNA]</scope>
    <source>
        <strain evidence="1 2">CAR-16</strain>
    </source>
</reference>
<organism evidence="1 2">
    <name type="scientific">Aquirufa rosea</name>
    <dbReference type="NCBI Taxonomy" id="2509241"/>
    <lineage>
        <taxon>Bacteria</taxon>
        <taxon>Pseudomonadati</taxon>
        <taxon>Bacteroidota</taxon>
        <taxon>Cytophagia</taxon>
        <taxon>Cytophagales</taxon>
        <taxon>Flectobacillaceae</taxon>
        <taxon>Aquirufa</taxon>
    </lineage>
</organism>
<keyword evidence="2" id="KW-1185">Reference proteome</keyword>
<dbReference type="Proteomes" id="UP000289455">
    <property type="component" value="Unassembled WGS sequence"/>
</dbReference>
<evidence type="ECO:0000313" key="1">
    <source>
        <dbReference type="EMBL" id="RXK48726.1"/>
    </source>
</evidence>
<dbReference type="OrthoDB" id="677818at2"/>
<comment type="caution">
    <text evidence="1">The sequence shown here is derived from an EMBL/GenBank/DDBJ whole genome shotgun (WGS) entry which is preliminary data.</text>
</comment>